<keyword evidence="2" id="KW-0472">Membrane</keyword>
<gene>
    <name evidence="3" type="ORF">QNI22_30305</name>
</gene>
<feature type="coiled-coil region" evidence="1">
    <location>
        <begin position="50"/>
        <end position="78"/>
    </location>
</feature>
<sequence>MSSLILDILQVSILLQALPEFTAVPANSTWWQYCLIVLVLAIGHALKEGIKRHFEKQAEKEKELAKTDEEKLDEAIRLIEKGEKLKQLLLRKNEDSE</sequence>
<proteinExistence type="predicted"/>
<accession>A0AAE3RBG9</accession>
<keyword evidence="2" id="KW-0812">Transmembrane</keyword>
<dbReference type="AlphaFoldDB" id="A0AAE3RBG9"/>
<keyword evidence="2" id="KW-1133">Transmembrane helix</keyword>
<evidence type="ECO:0000313" key="3">
    <source>
        <dbReference type="EMBL" id="MDJ1504994.1"/>
    </source>
</evidence>
<feature type="transmembrane region" description="Helical" evidence="2">
    <location>
        <begin position="29"/>
        <end position="46"/>
    </location>
</feature>
<dbReference type="EMBL" id="JASJOU010000014">
    <property type="protein sequence ID" value="MDJ1504994.1"/>
    <property type="molecule type" value="Genomic_DNA"/>
</dbReference>
<comment type="caution">
    <text evidence="3">The sequence shown here is derived from an EMBL/GenBank/DDBJ whole genome shotgun (WGS) entry which is preliminary data.</text>
</comment>
<keyword evidence="4" id="KW-1185">Reference proteome</keyword>
<evidence type="ECO:0000256" key="2">
    <source>
        <dbReference type="SAM" id="Phobius"/>
    </source>
</evidence>
<dbReference type="Proteomes" id="UP001232063">
    <property type="component" value="Unassembled WGS sequence"/>
</dbReference>
<protein>
    <submittedName>
        <fullName evidence="3">Uncharacterized protein</fullName>
    </submittedName>
</protein>
<evidence type="ECO:0000256" key="1">
    <source>
        <dbReference type="SAM" id="Coils"/>
    </source>
</evidence>
<evidence type="ECO:0000313" key="4">
    <source>
        <dbReference type="Proteomes" id="UP001232063"/>
    </source>
</evidence>
<name>A0AAE3RBG9_9BACT</name>
<keyword evidence="1" id="KW-0175">Coiled coil</keyword>
<organism evidence="3 4">
    <name type="scientific">Xanthocytophaga agilis</name>
    <dbReference type="NCBI Taxonomy" id="3048010"/>
    <lineage>
        <taxon>Bacteria</taxon>
        <taxon>Pseudomonadati</taxon>
        <taxon>Bacteroidota</taxon>
        <taxon>Cytophagia</taxon>
        <taxon>Cytophagales</taxon>
        <taxon>Rhodocytophagaceae</taxon>
        <taxon>Xanthocytophaga</taxon>
    </lineage>
</organism>
<dbReference type="RefSeq" id="WP_314516733.1">
    <property type="nucleotide sequence ID" value="NZ_JASJOU010000014.1"/>
</dbReference>
<reference evidence="3" key="1">
    <citation type="submission" date="2023-05" db="EMBL/GenBank/DDBJ databases">
        <authorList>
            <person name="Zhang X."/>
        </authorList>
    </citation>
    <scope>NUCLEOTIDE SEQUENCE</scope>
    <source>
        <strain evidence="3">BD1B2-1</strain>
    </source>
</reference>